<sequence length="587" mass="62914">MILAPLARVPLTALASADAPPPAGEALTLPLLFIAGRSGAPRLGLSLLATGSAEHAGVWDVRVRLGDADVSAWITGAIRTEAEEGAARIAELQLLPGGPYSLASVSGRAVQIDLQCQPGGVWHRRFTGVVELPELEVGSKLLTLHATDARNDTLATKTRPQLATLLGGSWSDTVFSADADSLRYAEDRLSTVQASYDLDVYRQPRLTAWRATPPTLRFDAGIILDSSLRLQTNRLSELVNTVVSTFEFRYPRLIEQQHTFTWSNDQPLREFFANKFRFPEKSTVESAAGGVSGWSMLSARFDPAPPSQTWQENGVVYNWKNPFTDQPDADPYCSRAQVAMAWRGAQDVMEKWTVTVTAPDSVAVHGVRKQDGQHGQLAVETDTSAWENRQGLAAGDLDQLPGQGRAEANAGIRTLQAVAAAQIAASHRNTRLTFQMPAHSTLDVCHSITVEHPHASGRGKVQRIVETLDTGSGQATVEVTMVLSTALVVGTVPATPLPAPPTPPKPPPPAATSAGGITVLDKSSMATLQHDGFLGFSDEPSTDGAQRPSEFRISAPEVPAALRDPVEVAQKLEHKLALPADPLILNP</sequence>
<keyword evidence="3" id="KW-1185">Reference proteome</keyword>
<evidence type="ECO:0000256" key="1">
    <source>
        <dbReference type="SAM" id="MobiDB-lite"/>
    </source>
</evidence>
<evidence type="ECO:0000313" key="3">
    <source>
        <dbReference type="Proteomes" id="UP000664349"/>
    </source>
</evidence>
<proteinExistence type="predicted"/>
<feature type="compositionally biased region" description="Pro residues" evidence="1">
    <location>
        <begin position="497"/>
        <end position="510"/>
    </location>
</feature>
<dbReference type="Proteomes" id="UP000664349">
    <property type="component" value="Unassembled WGS sequence"/>
</dbReference>
<accession>A0ABS3GKH1</accession>
<feature type="region of interest" description="Disordered" evidence="1">
    <location>
        <begin position="497"/>
        <end position="516"/>
    </location>
</feature>
<reference evidence="2 3" key="1">
    <citation type="submission" date="2021-03" db="EMBL/GenBank/DDBJ databases">
        <title>First Case of infection caused by Chromobacterium haemolyticum derived from water in China.</title>
        <authorList>
            <person name="Chen J."/>
            <person name="Liu C."/>
        </authorList>
    </citation>
    <scope>NUCLEOTIDE SEQUENCE [LARGE SCALE GENOMIC DNA]</scope>
    <source>
        <strain evidence="2 3">WJ-5</strain>
    </source>
</reference>
<comment type="caution">
    <text evidence="2">The sequence shown here is derived from an EMBL/GenBank/DDBJ whole genome shotgun (WGS) entry which is preliminary data.</text>
</comment>
<dbReference type="RefSeq" id="WP_200122405.1">
    <property type="nucleotide sequence ID" value="NZ_JAEILV010000003.1"/>
</dbReference>
<evidence type="ECO:0000313" key="2">
    <source>
        <dbReference type="EMBL" id="MBO0414743.1"/>
    </source>
</evidence>
<name>A0ABS3GKH1_9NEIS</name>
<gene>
    <name evidence="2" type="ORF">J1C50_04400</name>
</gene>
<feature type="region of interest" description="Disordered" evidence="1">
    <location>
        <begin position="532"/>
        <end position="551"/>
    </location>
</feature>
<dbReference type="EMBL" id="JAFLRD010000003">
    <property type="protein sequence ID" value="MBO0414743.1"/>
    <property type="molecule type" value="Genomic_DNA"/>
</dbReference>
<protein>
    <submittedName>
        <fullName evidence="2">Uncharacterized protein</fullName>
    </submittedName>
</protein>
<organism evidence="2 3">
    <name type="scientific">Chromobacterium haemolyticum</name>
    <dbReference type="NCBI Taxonomy" id="394935"/>
    <lineage>
        <taxon>Bacteria</taxon>
        <taxon>Pseudomonadati</taxon>
        <taxon>Pseudomonadota</taxon>
        <taxon>Betaproteobacteria</taxon>
        <taxon>Neisseriales</taxon>
        <taxon>Chromobacteriaceae</taxon>
        <taxon>Chromobacterium</taxon>
    </lineage>
</organism>